<organism evidence="2 3">
    <name type="scientific">Nezara viridula</name>
    <name type="common">Southern green stink bug</name>
    <name type="synonym">Cimex viridulus</name>
    <dbReference type="NCBI Taxonomy" id="85310"/>
    <lineage>
        <taxon>Eukaryota</taxon>
        <taxon>Metazoa</taxon>
        <taxon>Ecdysozoa</taxon>
        <taxon>Arthropoda</taxon>
        <taxon>Hexapoda</taxon>
        <taxon>Insecta</taxon>
        <taxon>Pterygota</taxon>
        <taxon>Neoptera</taxon>
        <taxon>Paraneoptera</taxon>
        <taxon>Hemiptera</taxon>
        <taxon>Heteroptera</taxon>
        <taxon>Panheteroptera</taxon>
        <taxon>Pentatomomorpha</taxon>
        <taxon>Pentatomoidea</taxon>
        <taxon>Pentatomidae</taxon>
        <taxon>Pentatominae</taxon>
        <taxon>Nezara</taxon>
    </lineage>
</organism>
<proteinExistence type="predicted"/>
<sequence>MGRCPARPTTTGGSPHGKATAGEQPSSSPSRPTAFRCRLPTSHGAHDRGLRPANLRRRTRATARFLKLGPSLTTGSRGAGSLRCRPAGVPLSAGPPGPPRPSTAPPSGQPRIASSTLTTSWLSSLTSWTPRRSSPRYPKPSI</sequence>
<keyword evidence="3" id="KW-1185">Reference proteome</keyword>
<feature type="region of interest" description="Disordered" evidence="1">
    <location>
        <begin position="1"/>
        <end position="142"/>
    </location>
</feature>
<evidence type="ECO:0000256" key="1">
    <source>
        <dbReference type="SAM" id="MobiDB-lite"/>
    </source>
</evidence>
<feature type="compositionally biased region" description="Low complexity" evidence="1">
    <location>
        <begin position="109"/>
        <end position="136"/>
    </location>
</feature>
<gene>
    <name evidence="2" type="ORF">NEZAVI_LOCUS11702</name>
</gene>
<dbReference type="EMBL" id="OV725081">
    <property type="protein sequence ID" value="CAH1403026.1"/>
    <property type="molecule type" value="Genomic_DNA"/>
</dbReference>
<reference evidence="2" key="1">
    <citation type="submission" date="2022-01" db="EMBL/GenBank/DDBJ databases">
        <authorList>
            <person name="King R."/>
        </authorList>
    </citation>
    <scope>NUCLEOTIDE SEQUENCE</scope>
</reference>
<feature type="compositionally biased region" description="Pro residues" evidence="1">
    <location>
        <begin position="93"/>
        <end position="108"/>
    </location>
</feature>
<accession>A0A9P0HK98</accession>
<dbReference type="Proteomes" id="UP001152798">
    <property type="component" value="Chromosome 5"/>
</dbReference>
<evidence type="ECO:0000313" key="2">
    <source>
        <dbReference type="EMBL" id="CAH1403026.1"/>
    </source>
</evidence>
<name>A0A9P0HK98_NEZVI</name>
<protein>
    <submittedName>
        <fullName evidence="2">Uncharacterized protein</fullName>
    </submittedName>
</protein>
<dbReference type="AlphaFoldDB" id="A0A9P0HK98"/>
<evidence type="ECO:0000313" key="3">
    <source>
        <dbReference type="Proteomes" id="UP001152798"/>
    </source>
</evidence>